<dbReference type="EMBL" id="CP015583">
    <property type="protein sequence ID" value="APT58126.1"/>
    <property type="molecule type" value="Genomic_DNA"/>
</dbReference>
<dbReference type="RefSeq" id="WP_075798903.1">
    <property type="nucleotide sequence ID" value="NZ_CP015583.1"/>
</dbReference>
<protein>
    <submittedName>
        <fullName evidence="2">Uncharacterized protein</fullName>
    </submittedName>
</protein>
<evidence type="ECO:0000256" key="1">
    <source>
        <dbReference type="SAM" id="MobiDB-lite"/>
    </source>
</evidence>
<gene>
    <name evidence="2" type="ORF">RGI145_14420</name>
</gene>
<sequence>MAAQVLLIYFGADGNSHLFRREGWSHQEPEIVWSMDDRCRLELSPELLPLRPGVPLRLEARGFPALNHESGHRVQRLRPVLNGTVLPEIVAQATGSFTLDLPPELLRTDAANDLVFEQPDASRPPSRPGQPPSGDTRRLAFAWQTLRLFPVPGVAATTAPTEGTHAAITLLIAGNHQARQLARNLARLRSLSGRLVPRHVGEGEDLASALAAAGEEGPVALWSQPSSGVAAPQGALAEGLRFPALQGHLHWPLLASDPRNRPERLWPGGRYGGALYTDRIAAGLAVEAERLKDGELYRRYLAASCEALDIAGDWAASDFAAWEQAEAGCEIRVAAEMRAMMRRAPLFNAPNDPAGVPFHLVTEALLRRTSLLDASVREAALEEYRQASRGWLGLSCTRQTPLHPEVARRLGLDWCDGDTCFAWFGNRWTFREYMLRYIRWQPWAR</sequence>
<evidence type="ECO:0000313" key="3">
    <source>
        <dbReference type="Proteomes" id="UP000185494"/>
    </source>
</evidence>
<evidence type="ECO:0000313" key="2">
    <source>
        <dbReference type="EMBL" id="APT58126.1"/>
    </source>
</evidence>
<dbReference type="STRING" id="257708.RGI145_14420"/>
<name>A0A1L7AH56_9PROT</name>
<organism evidence="2 3">
    <name type="scientific">Roseomonas gilardii</name>
    <dbReference type="NCBI Taxonomy" id="257708"/>
    <lineage>
        <taxon>Bacteria</taxon>
        <taxon>Pseudomonadati</taxon>
        <taxon>Pseudomonadota</taxon>
        <taxon>Alphaproteobacteria</taxon>
        <taxon>Acetobacterales</taxon>
        <taxon>Roseomonadaceae</taxon>
        <taxon>Roseomonas</taxon>
    </lineage>
</organism>
<dbReference type="KEGG" id="rgi:RGI145_14420"/>
<feature type="region of interest" description="Disordered" evidence="1">
    <location>
        <begin position="116"/>
        <end position="136"/>
    </location>
</feature>
<proteinExistence type="predicted"/>
<dbReference type="AlphaFoldDB" id="A0A1L7AH56"/>
<reference evidence="2 3" key="1">
    <citation type="submission" date="2016-05" db="EMBL/GenBank/DDBJ databases">
        <title>Complete Genome and Methylome Analysis of Psychrotrophic Bacterial Isolates from Antarctic Lake Untersee.</title>
        <authorList>
            <person name="Fomenkov A."/>
            <person name="Akimov V.N."/>
            <person name="Vasilyeva L.V."/>
            <person name="Andersen D."/>
            <person name="Vincze T."/>
            <person name="Roberts R.J."/>
        </authorList>
    </citation>
    <scope>NUCLEOTIDE SEQUENCE [LARGE SCALE GENOMIC DNA]</scope>
    <source>
        <strain evidence="2 3">U14-5</strain>
    </source>
</reference>
<dbReference type="Proteomes" id="UP000185494">
    <property type="component" value="Chromosome 1"/>
</dbReference>
<accession>A0A1L7AH56</accession>